<dbReference type="EMBL" id="KB743431">
    <property type="protein sequence ID" value="EOA98808.1"/>
    <property type="molecule type" value="Genomic_DNA"/>
</dbReference>
<dbReference type="AlphaFoldDB" id="R0KZQ2"/>
<gene>
    <name evidence="1" type="ORF">Anapl_13368</name>
</gene>
<protein>
    <submittedName>
        <fullName evidence="1">Uncharacterized protein</fullName>
    </submittedName>
</protein>
<accession>R0KZQ2</accession>
<keyword evidence="2" id="KW-1185">Reference proteome</keyword>
<organism evidence="1 2">
    <name type="scientific">Anas platyrhynchos</name>
    <name type="common">Mallard</name>
    <name type="synonym">Anas boschas</name>
    <dbReference type="NCBI Taxonomy" id="8839"/>
    <lineage>
        <taxon>Eukaryota</taxon>
        <taxon>Metazoa</taxon>
        <taxon>Chordata</taxon>
        <taxon>Craniata</taxon>
        <taxon>Vertebrata</taxon>
        <taxon>Euteleostomi</taxon>
        <taxon>Archelosauria</taxon>
        <taxon>Archosauria</taxon>
        <taxon>Dinosauria</taxon>
        <taxon>Saurischia</taxon>
        <taxon>Theropoda</taxon>
        <taxon>Coelurosauria</taxon>
        <taxon>Aves</taxon>
        <taxon>Neognathae</taxon>
        <taxon>Galloanserae</taxon>
        <taxon>Anseriformes</taxon>
        <taxon>Anatidae</taxon>
        <taxon>Anatinae</taxon>
        <taxon>Anas</taxon>
    </lineage>
</organism>
<evidence type="ECO:0000313" key="1">
    <source>
        <dbReference type="EMBL" id="EOA98808.1"/>
    </source>
</evidence>
<sequence length="439" mass="49047">MSHWCFLDVCAFLPEFCFVVCWYRALALSSHMNVHEGIAVSSAKPSDGELRAVSQHGGSDDAGTRVKERWVKLTPASRAGSGDVSCYTTRRATYTRNEREHPQVCPGGHEAFGQQKQEFYKCSVYFVPSKAVIQPCFTSAETIGATGRNPIVFHTGRERKKRFVVEVAVMGSSCRFFLNKAPGLDGQRVNANLLLEGRVISMRKMYDSELETQLEKMLRLFGSPCAPQFANVFFSRNNELACFVMLLLENAEVVLFSSSITLYKVYPSSDSDLWHILDAKDLRVTAALAVALMYEQEEGTERWSNLRASRALRVCLVASGPRRGDRSSSGLILEGTTRKTLHPVVVRVHLKLKLDAGLGICIKKPSAAVESRVPVVCRHLLVRLFWVVLQPNSPVMPRNRELSSWQCKPGVLCHRIPLQSSYLEDGCTRGVLIPLDQTF</sequence>
<reference evidence="2" key="1">
    <citation type="journal article" date="2013" name="Nat. Genet.">
        <title>The duck genome and transcriptome provide insight into an avian influenza virus reservoir species.</title>
        <authorList>
            <person name="Huang Y."/>
            <person name="Li Y."/>
            <person name="Burt D.W."/>
            <person name="Chen H."/>
            <person name="Zhang Y."/>
            <person name="Qian W."/>
            <person name="Kim H."/>
            <person name="Gan S."/>
            <person name="Zhao Y."/>
            <person name="Li J."/>
            <person name="Yi K."/>
            <person name="Feng H."/>
            <person name="Zhu P."/>
            <person name="Li B."/>
            <person name="Liu Q."/>
            <person name="Fairley S."/>
            <person name="Magor K.E."/>
            <person name="Du Z."/>
            <person name="Hu X."/>
            <person name="Goodman L."/>
            <person name="Tafer H."/>
            <person name="Vignal A."/>
            <person name="Lee T."/>
            <person name="Kim K.W."/>
            <person name="Sheng Z."/>
            <person name="An Y."/>
            <person name="Searle S."/>
            <person name="Herrero J."/>
            <person name="Groenen M.A."/>
            <person name="Crooijmans R.P."/>
            <person name="Faraut T."/>
            <person name="Cai Q."/>
            <person name="Webster R.G."/>
            <person name="Aldridge J.R."/>
            <person name="Warren W.C."/>
            <person name="Bartschat S."/>
            <person name="Kehr S."/>
            <person name="Marz M."/>
            <person name="Stadler P.F."/>
            <person name="Smith J."/>
            <person name="Kraus R.H."/>
            <person name="Zhao Y."/>
            <person name="Ren L."/>
            <person name="Fei J."/>
            <person name="Morisson M."/>
            <person name="Kaiser P."/>
            <person name="Griffin D.K."/>
            <person name="Rao M."/>
            <person name="Pitel F."/>
            <person name="Wang J."/>
            <person name="Li N."/>
        </authorList>
    </citation>
    <scope>NUCLEOTIDE SEQUENCE [LARGE SCALE GENOMIC DNA]</scope>
</reference>
<dbReference type="Proteomes" id="UP000296049">
    <property type="component" value="Unassembled WGS sequence"/>
</dbReference>
<evidence type="ECO:0000313" key="2">
    <source>
        <dbReference type="Proteomes" id="UP000296049"/>
    </source>
</evidence>
<proteinExistence type="predicted"/>
<name>R0KZQ2_ANAPL</name>